<dbReference type="Proteomes" id="UP000189229">
    <property type="component" value="Unassembled WGS sequence"/>
</dbReference>
<dbReference type="Proteomes" id="UP000188532">
    <property type="component" value="Unassembled WGS sequence"/>
</dbReference>
<keyword evidence="2" id="KW-0067">ATP-binding</keyword>
<protein>
    <submittedName>
        <fullName evidence="2">Putative aTP-binding protein</fullName>
    </submittedName>
</protein>
<dbReference type="EMBL" id="MVBM01000001">
    <property type="protein sequence ID" value="OOK82780.1"/>
    <property type="molecule type" value="Genomic_DNA"/>
</dbReference>
<name>A0A1V3XYZ9_MYCKA</name>
<dbReference type="EMBL" id="MVBN01000001">
    <property type="protein sequence ID" value="OOK84425.1"/>
    <property type="molecule type" value="Genomic_DNA"/>
</dbReference>
<keyword evidence="2" id="KW-0547">Nucleotide-binding</keyword>
<comment type="caution">
    <text evidence="2">The sequence shown here is derived from an EMBL/GenBank/DDBJ whole genome shotgun (WGS) entry which is preliminary data.</text>
</comment>
<evidence type="ECO:0000313" key="4">
    <source>
        <dbReference type="Proteomes" id="UP000189229"/>
    </source>
</evidence>
<dbReference type="GO" id="GO:0005524">
    <property type="term" value="F:ATP binding"/>
    <property type="evidence" value="ECO:0007669"/>
    <property type="project" value="UniProtKB-KW"/>
</dbReference>
<proteinExistence type="predicted"/>
<reference evidence="3 4" key="1">
    <citation type="submission" date="2017-02" db="EMBL/GenBank/DDBJ databases">
        <title>Complete genome sequences of Mycobacterium kansasii strains isolated from rhesus macaques.</title>
        <authorList>
            <person name="Panda A."/>
            <person name="Nagaraj S."/>
            <person name="Zhao X."/>
            <person name="Tettelin H."/>
            <person name="Detolla L.J."/>
        </authorList>
    </citation>
    <scope>NUCLEOTIDE SEQUENCE [LARGE SCALE GENOMIC DNA]</scope>
    <source>
        <strain evidence="2 3">11-3469</strain>
        <strain evidence="1 4">11-3813</strain>
    </source>
</reference>
<gene>
    <name evidence="2" type="ORF">BZL29_1605</name>
    <name evidence="1" type="ORF">BZL30_0200</name>
</gene>
<evidence type="ECO:0000313" key="1">
    <source>
        <dbReference type="EMBL" id="OOK82780.1"/>
    </source>
</evidence>
<dbReference type="AlphaFoldDB" id="A0A1V3XYZ9"/>
<accession>A0A1V3XYZ9</accession>
<evidence type="ECO:0000313" key="3">
    <source>
        <dbReference type="Proteomes" id="UP000188532"/>
    </source>
</evidence>
<sequence>MSSDEKKRPDPRNSVAAQLVRHARDAYTLGVSDAGDPYGVHHDLPHIARPLRGGKTGLRAELAKWFFEANKVVASQQALADACGTLEGFAAEATPRRVYLRVAADVAGAYIDMGNPAGEVIEISGGSWDIGVRAPVLFRRTKLTAAMPTPLYGGDVSQLWEFVPIAEADRPPLLAWMVQALIQPDTAHPIPALLAEQGSAKSTVTRCLVDLVDPSVVPLRKAPRDAEGWVTAANASWVAALDNLSGELPQWLSDSLCRAVTGDGDVRRALYTDSDVSVIAFRRVPIVNGVDLQITQGDLAERALPIELPRISKRRNDAELAAAWAEAKPDILGGLLTLAAKVHYRLPDITVPDPPRMADFAYVLAAVDQILGADGLARYRERSKRASADTLDAPFIAELVERRLSFIGLTGAEILAAARPTAPDWKPPKEWPSNARAVTGQLTRHARRCAAKAG</sequence>
<evidence type="ECO:0000313" key="2">
    <source>
        <dbReference type="EMBL" id="OOK84425.1"/>
    </source>
</evidence>
<organism evidence="2 3">
    <name type="scientific">Mycobacterium kansasii</name>
    <dbReference type="NCBI Taxonomy" id="1768"/>
    <lineage>
        <taxon>Bacteria</taxon>
        <taxon>Bacillati</taxon>
        <taxon>Actinomycetota</taxon>
        <taxon>Actinomycetes</taxon>
        <taxon>Mycobacteriales</taxon>
        <taxon>Mycobacteriaceae</taxon>
        <taxon>Mycobacterium</taxon>
    </lineage>
</organism>
<dbReference type="STRING" id="1768.B1T50_25595"/>